<gene>
    <name evidence="2" type="ORF">ACFOKJ_04275</name>
</gene>
<dbReference type="EC" id="3.1.4.-" evidence="2"/>
<evidence type="ECO:0000313" key="2">
    <source>
        <dbReference type="EMBL" id="MFC3625364.1"/>
    </source>
</evidence>
<keyword evidence="3" id="KW-1185">Reference proteome</keyword>
<comment type="caution">
    <text evidence="2">The sequence shown here is derived from an EMBL/GenBank/DDBJ whole genome shotgun (WGS) entry which is preliminary data.</text>
</comment>
<evidence type="ECO:0000259" key="1">
    <source>
        <dbReference type="PROSITE" id="PS51832"/>
    </source>
</evidence>
<dbReference type="PANTHER" id="PTHR43155">
    <property type="entry name" value="CYCLIC DI-GMP PHOSPHODIESTERASE PA4108-RELATED"/>
    <property type="match status" value="1"/>
</dbReference>
<dbReference type="Proteomes" id="UP001595636">
    <property type="component" value="Unassembled WGS sequence"/>
</dbReference>
<reference evidence="3" key="1">
    <citation type="journal article" date="2019" name="Int. J. Syst. Evol. Microbiol.">
        <title>The Global Catalogue of Microorganisms (GCM) 10K type strain sequencing project: providing services to taxonomists for standard genome sequencing and annotation.</title>
        <authorList>
            <consortium name="The Broad Institute Genomics Platform"/>
            <consortium name="The Broad Institute Genome Sequencing Center for Infectious Disease"/>
            <person name="Wu L."/>
            <person name="Ma J."/>
        </authorList>
    </citation>
    <scope>NUCLEOTIDE SEQUENCE [LARGE SCALE GENOMIC DNA]</scope>
    <source>
        <strain evidence="3">KCTC 42195</strain>
    </source>
</reference>
<dbReference type="CDD" id="cd00077">
    <property type="entry name" value="HDc"/>
    <property type="match status" value="1"/>
</dbReference>
<keyword evidence="2" id="KW-0378">Hydrolase</keyword>
<name>A0ABV7TRJ9_9NEIS</name>
<feature type="domain" description="HD-GYP" evidence="1">
    <location>
        <begin position="112"/>
        <end position="308"/>
    </location>
</feature>
<dbReference type="PROSITE" id="PS51832">
    <property type="entry name" value="HD_GYP"/>
    <property type="match status" value="1"/>
</dbReference>
<evidence type="ECO:0000313" key="3">
    <source>
        <dbReference type="Proteomes" id="UP001595636"/>
    </source>
</evidence>
<dbReference type="InterPro" id="IPR003607">
    <property type="entry name" value="HD/PDEase_dom"/>
</dbReference>
<dbReference type="GO" id="GO:0016787">
    <property type="term" value="F:hydrolase activity"/>
    <property type="evidence" value="ECO:0007669"/>
    <property type="project" value="UniProtKB-KW"/>
</dbReference>
<sequence>MANTDNAPALNQVFRVGEALREDVYTRSGLLLLKKGHYVLNENQRDRLTRMGVSQPGQQMMPLESDLTRIGDFSPFEEVQHASRHLDYLLGAGLSAQGFEQRVRALANRLAAFTQRAPDGMLAAVLLVPLTKYAAAHSVHVTIILTTLAGRLELPPEVKNSLLCAALTMNLSIAGLMDSLHHQSSPLSDDQKQHIEAHPLLSSAMLRELGVHDELWHQLVQTHHEQWSGNGYPYGLNREHIEPLSHLLHLADVTAAKLAPRGYRAALKPNQALASVFLEADKTFDYRMTAMLVKELGIYPPGCFVQLANQEMGVVLHRRNRANAPCVAVLRSNDGASYSKPQLREASKSQYKITHALDQQQIGIRPQYLASLWKRQRIGAALSNN</sequence>
<dbReference type="PANTHER" id="PTHR43155:SF2">
    <property type="entry name" value="CYCLIC DI-GMP PHOSPHODIESTERASE PA4108"/>
    <property type="match status" value="1"/>
</dbReference>
<dbReference type="Pfam" id="PF13487">
    <property type="entry name" value="HD_5"/>
    <property type="match status" value="1"/>
</dbReference>
<dbReference type="SUPFAM" id="SSF109604">
    <property type="entry name" value="HD-domain/PDEase-like"/>
    <property type="match status" value="1"/>
</dbReference>
<protein>
    <submittedName>
        <fullName evidence="2">HD-GYP domain-containing protein</fullName>
        <ecNumber evidence="2">3.1.4.-</ecNumber>
    </submittedName>
</protein>
<dbReference type="RefSeq" id="WP_390276875.1">
    <property type="nucleotide sequence ID" value="NZ_JBHRYH010000009.1"/>
</dbReference>
<dbReference type="InterPro" id="IPR037522">
    <property type="entry name" value="HD_GYP_dom"/>
</dbReference>
<proteinExistence type="predicted"/>
<organism evidence="2 3">
    <name type="scientific">Vogesella amnigena</name>
    <dbReference type="NCBI Taxonomy" id="1507449"/>
    <lineage>
        <taxon>Bacteria</taxon>
        <taxon>Pseudomonadati</taxon>
        <taxon>Pseudomonadota</taxon>
        <taxon>Betaproteobacteria</taxon>
        <taxon>Neisseriales</taxon>
        <taxon>Chromobacteriaceae</taxon>
        <taxon>Vogesella</taxon>
    </lineage>
</organism>
<dbReference type="Gene3D" id="1.10.3210.10">
    <property type="entry name" value="Hypothetical protein af1432"/>
    <property type="match status" value="1"/>
</dbReference>
<accession>A0ABV7TRJ9</accession>
<dbReference type="EMBL" id="JBHRYH010000009">
    <property type="protein sequence ID" value="MFC3625364.1"/>
    <property type="molecule type" value="Genomic_DNA"/>
</dbReference>